<dbReference type="InParanoid" id="A0A395JP80"/>
<keyword evidence="6 8" id="KW-0808">Transferase</keyword>
<dbReference type="FunCoup" id="A0A395JP80">
    <property type="interactions" value="343"/>
</dbReference>
<dbReference type="PROSITE" id="PS00092">
    <property type="entry name" value="N6_MTASE"/>
    <property type="match status" value="1"/>
</dbReference>
<dbReference type="Proteomes" id="UP000253083">
    <property type="component" value="Unassembled WGS sequence"/>
</dbReference>
<dbReference type="PIRSF" id="PIRSF004553">
    <property type="entry name" value="CHP00095"/>
    <property type="match status" value="1"/>
</dbReference>
<dbReference type="GO" id="GO:0003676">
    <property type="term" value="F:nucleic acid binding"/>
    <property type="evidence" value="ECO:0007669"/>
    <property type="project" value="InterPro"/>
</dbReference>
<evidence type="ECO:0000313" key="9">
    <source>
        <dbReference type="EMBL" id="RBP53419.1"/>
    </source>
</evidence>
<keyword evidence="8" id="KW-0949">S-adenosyl-L-methionine</keyword>
<dbReference type="Gene3D" id="3.40.50.150">
    <property type="entry name" value="Vaccinia Virus protein VP39"/>
    <property type="match status" value="1"/>
</dbReference>
<dbReference type="OrthoDB" id="9803017at2"/>
<dbReference type="GO" id="GO:0052913">
    <property type="term" value="F:16S rRNA (guanine(966)-N(2))-methyltransferase activity"/>
    <property type="evidence" value="ECO:0007669"/>
    <property type="project" value="UniProtKB-EC"/>
</dbReference>
<evidence type="ECO:0000313" key="10">
    <source>
        <dbReference type="Proteomes" id="UP000253083"/>
    </source>
</evidence>
<dbReference type="InterPro" id="IPR002052">
    <property type="entry name" value="DNA_methylase_N6_adenine_CS"/>
</dbReference>
<sequence length="189" mass="21513">MNKRVKTNSIRIISGRWRGRRLPVLDHDGLRPTTDRVRETLFNWLMHDVPAARCLDLFAGSGVLGLECLSRSAKYVQFVESERRVADQLRQNLTKLDAADAATVSTGDALNFLRAPNHECFDLVFLDPPFQAHLLQPAIDLLNQPGWLSDGAMVYIEHHAHDDSIVIPENWVLHRSGKAGQSRYHLYRH</sequence>
<evidence type="ECO:0000256" key="8">
    <source>
        <dbReference type="PIRNR" id="PIRNR004553"/>
    </source>
</evidence>
<dbReference type="RefSeq" id="WP_113952989.1">
    <property type="nucleotide sequence ID" value="NZ_QNRT01000001.1"/>
</dbReference>
<proteinExistence type="inferred from homology"/>
<dbReference type="InterPro" id="IPR004398">
    <property type="entry name" value="RNA_MeTrfase_RsmD"/>
</dbReference>
<dbReference type="PANTHER" id="PTHR43542">
    <property type="entry name" value="METHYLTRANSFERASE"/>
    <property type="match status" value="1"/>
</dbReference>
<name>A0A395JP80_9GAMM</name>
<reference evidence="9 10" key="1">
    <citation type="submission" date="2018-06" db="EMBL/GenBank/DDBJ databases">
        <title>Genomic Encyclopedia of Type Strains, Phase IV (KMG-IV): sequencing the most valuable type-strain genomes for metagenomic binning, comparative biology and taxonomic classification.</title>
        <authorList>
            <person name="Goeker M."/>
        </authorList>
    </citation>
    <scope>NUCLEOTIDE SEQUENCE [LARGE SCALE GENOMIC DNA]</scope>
    <source>
        <strain evidence="9 10">DSM 24032</strain>
    </source>
</reference>
<dbReference type="CDD" id="cd02440">
    <property type="entry name" value="AdoMet_MTases"/>
    <property type="match status" value="1"/>
</dbReference>
<evidence type="ECO:0000256" key="1">
    <source>
        <dbReference type="ARBA" id="ARBA00002649"/>
    </source>
</evidence>
<comment type="similarity">
    <text evidence="2 8">Belongs to the methyltransferase superfamily. RsmD family.</text>
</comment>
<evidence type="ECO:0000256" key="4">
    <source>
        <dbReference type="ARBA" id="ARBA00013682"/>
    </source>
</evidence>
<evidence type="ECO:0000256" key="2">
    <source>
        <dbReference type="ARBA" id="ARBA00005269"/>
    </source>
</evidence>
<dbReference type="EC" id="2.1.1.171" evidence="3 8"/>
<keyword evidence="10" id="KW-1185">Reference proteome</keyword>
<dbReference type="Pfam" id="PF03602">
    <property type="entry name" value="Cons_hypoth95"/>
    <property type="match status" value="1"/>
</dbReference>
<dbReference type="EMBL" id="QNRT01000001">
    <property type="protein sequence ID" value="RBP53419.1"/>
    <property type="molecule type" value="Genomic_DNA"/>
</dbReference>
<evidence type="ECO:0000256" key="3">
    <source>
        <dbReference type="ARBA" id="ARBA00012141"/>
    </source>
</evidence>
<organism evidence="9 10">
    <name type="scientific">Arenicella xantha</name>
    <dbReference type="NCBI Taxonomy" id="644221"/>
    <lineage>
        <taxon>Bacteria</taxon>
        <taxon>Pseudomonadati</taxon>
        <taxon>Pseudomonadota</taxon>
        <taxon>Gammaproteobacteria</taxon>
        <taxon>Arenicellales</taxon>
        <taxon>Arenicellaceae</taxon>
        <taxon>Arenicella</taxon>
    </lineage>
</organism>
<protein>
    <recommendedName>
        <fullName evidence="4 8">Ribosomal RNA small subunit methyltransferase D</fullName>
        <ecNumber evidence="3 8">2.1.1.171</ecNumber>
    </recommendedName>
</protein>
<comment type="caution">
    <text evidence="9">The sequence shown here is derived from an EMBL/GenBank/DDBJ whole genome shotgun (WGS) entry which is preliminary data.</text>
</comment>
<gene>
    <name evidence="9" type="ORF">DFR28_101805</name>
</gene>
<evidence type="ECO:0000256" key="6">
    <source>
        <dbReference type="ARBA" id="ARBA00022679"/>
    </source>
</evidence>
<comment type="function">
    <text evidence="1 8">Specifically methylates the guanine in position 966 of 16S rRNA in the assembled 30S particle.</text>
</comment>
<dbReference type="NCBIfam" id="TIGR00095">
    <property type="entry name" value="16S rRNA (guanine(966)-N(2))-methyltransferase RsmD"/>
    <property type="match status" value="1"/>
</dbReference>
<dbReference type="InterPro" id="IPR029063">
    <property type="entry name" value="SAM-dependent_MTases_sf"/>
</dbReference>
<dbReference type="PANTHER" id="PTHR43542:SF1">
    <property type="entry name" value="METHYLTRANSFERASE"/>
    <property type="match status" value="1"/>
</dbReference>
<dbReference type="SUPFAM" id="SSF53335">
    <property type="entry name" value="S-adenosyl-L-methionine-dependent methyltransferases"/>
    <property type="match status" value="1"/>
</dbReference>
<dbReference type="AlphaFoldDB" id="A0A395JP80"/>
<comment type="catalytic activity">
    <reaction evidence="7 8">
        <text>guanosine(966) in 16S rRNA + S-adenosyl-L-methionine = N(2)-methylguanosine(966) in 16S rRNA + S-adenosyl-L-homocysteine + H(+)</text>
        <dbReference type="Rhea" id="RHEA:23548"/>
        <dbReference type="Rhea" id="RHEA-COMP:10211"/>
        <dbReference type="Rhea" id="RHEA-COMP:10212"/>
        <dbReference type="ChEBI" id="CHEBI:15378"/>
        <dbReference type="ChEBI" id="CHEBI:57856"/>
        <dbReference type="ChEBI" id="CHEBI:59789"/>
        <dbReference type="ChEBI" id="CHEBI:74269"/>
        <dbReference type="ChEBI" id="CHEBI:74481"/>
        <dbReference type="EC" id="2.1.1.171"/>
    </reaction>
</comment>
<keyword evidence="5 8" id="KW-0489">Methyltransferase</keyword>
<accession>A0A395JP80</accession>
<keyword evidence="8" id="KW-0698">rRNA processing</keyword>
<evidence type="ECO:0000256" key="7">
    <source>
        <dbReference type="ARBA" id="ARBA00048326"/>
    </source>
</evidence>
<evidence type="ECO:0000256" key="5">
    <source>
        <dbReference type="ARBA" id="ARBA00022603"/>
    </source>
</evidence>